<evidence type="ECO:0000256" key="1">
    <source>
        <dbReference type="SAM" id="MobiDB-lite"/>
    </source>
</evidence>
<reference evidence="2 3" key="1">
    <citation type="submission" date="2013-12" db="EMBL/GenBank/DDBJ databases">
        <title>Ecological redundancy of diverse viral populations within a natural community.</title>
        <authorList>
            <person name="Gregory A.C."/>
            <person name="LaButti K."/>
            <person name="Copeland A."/>
            <person name="Woyke T."/>
            <person name="Sullivan M.B."/>
        </authorList>
    </citation>
    <scope>NUCLEOTIDE SEQUENCE [LARGE SCALE GENOMIC DNA]</scope>
    <source>
        <strain evidence="2">Syn7803US105</strain>
    </source>
</reference>
<protein>
    <recommendedName>
        <fullName evidence="4">Gp130</fullName>
    </recommendedName>
</protein>
<dbReference type="RefSeq" id="YP_009133667.1">
    <property type="nucleotide sequence ID" value="NC_026924.1"/>
</dbReference>
<gene>
    <name evidence="2" type="ORF">Syn7803US105_107</name>
</gene>
<dbReference type="Proteomes" id="UP000033010">
    <property type="component" value="Segment"/>
</dbReference>
<feature type="compositionally biased region" description="Acidic residues" evidence="1">
    <location>
        <begin position="98"/>
        <end position="107"/>
    </location>
</feature>
<sequence>MPSDIAKQIVQQVYSDDKSKAIDSLNDALAAATYDAIQQQKINFAKQMGFDIDDTAQDAADEVSNAVPDGTTPPENVEFDGRMPHEPPTAELEQPVETPEEENETDS</sequence>
<dbReference type="GeneID" id="24171737"/>
<accession>A0A0E3FC39</accession>
<evidence type="ECO:0000313" key="2">
    <source>
        <dbReference type="EMBL" id="AIX24451.1"/>
    </source>
</evidence>
<proteinExistence type="predicted"/>
<dbReference type="OrthoDB" id="23479at10239"/>
<dbReference type="KEGG" id="vg:24171737"/>
<evidence type="ECO:0008006" key="4">
    <source>
        <dbReference type="Google" id="ProtNLM"/>
    </source>
</evidence>
<feature type="region of interest" description="Disordered" evidence="1">
    <location>
        <begin position="61"/>
        <end position="107"/>
    </location>
</feature>
<dbReference type="InterPro" id="IPR055640">
    <property type="entry name" value="DUF7216"/>
</dbReference>
<evidence type="ECO:0000313" key="3">
    <source>
        <dbReference type="Proteomes" id="UP000033010"/>
    </source>
</evidence>
<dbReference type="EMBL" id="KJ019071">
    <property type="protein sequence ID" value="AIX24451.1"/>
    <property type="molecule type" value="Genomic_DNA"/>
</dbReference>
<organism evidence="2 3">
    <name type="scientific">Synechococcus phage ACG-2014g</name>
    <dbReference type="NCBI Taxonomy" id="1493512"/>
    <lineage>
        <taxon>Viruses</taxon>
        <taxon>Duplodnaviria</taxon>
        <taxon>Heunggongvirae</taxon>
        <taxon>Uroviricota</taxon>
        <taxon>Caudoviricetes</taxon>
        <taxon>Pantevenvirales</taxon>
        <taxon>Kyanoviridae</taxon>
        <taxon>Macariavirus</taxon>
        <taxon>Macariavirus tuscon14g</taxon>
    </lineage>
</organism>
<dbReference type="Pfam" id="PF23853">
    <property type="entry name" value="DUF7216"/>
    <property type="match status" value="1"/>
</dbReference>
<name>A0A0E3FC39_9CAUD</name>
<keyword evidence="3" id="KW-1185">Reference proteome</keyword>